<organism evidence="2 3">
    <name type="scientific">Gilliamella bombicola</name>
    <dbReference type="NCBI Taxonomy" id="1798182"/>
    <lineage>
        <taxon>Bacteria</taxon>
        <taxon>Pseudomonadati</taxon>
        <taxon>Pseudomonadota</taxon>
        <taxon>Gammaproteobacteria</taxon>
        <taxon>Orbales</taxon>
        <taxon>Orbaceae</taxon>
        <taxon>Gilliamella</taxon>
    </lineage>
</organism>
<dbReference type="AlphaFoldDB" id="A0A1C3YYH4"/>
<accession>A0A1C3YYH4</accession>
<keyword evidence="1" id="KW-0472">Membrane</keyword>
<proteinExistence type="predicted"/>
<gene>
    <name evidence="2" type="ORF">GA0061081_101172</name>
</gene>
<reference evidence="3" key="1">
    <citation type="submission" date="2016-08" db="EMBL/GenBank/DDBJ databases">
        <authorList>
            <person name="Varghese N."/>
            <person name="Submissions Spin"/>
        </authorList>
    </citation>
    <scope>NUCLEOTIDE SEQUENCE [LARGE SCALE GENOMIC DNA]</scope>
    <source>
        <strain evidence="3">R-53248</strain>
    </source>
</reference>
<keyword evidence="1" id="KW-0812">Transmembrane</keyword>
<keyword evidence="3" id="KW-1185">Reference proteome</keyword>
<protein>
    <submittedName>
        <fullName evidence="2">Uncharacterized protein</fullName>
    </submittedName>
</protein>
<feature type="transmembrane region" description="Helical" evidence="1">
    <location>
        <begin position="44"/>
        <end position="69"/>
    </location>
</feature>
<evidence type="ECO:0000313" key="2">
    <source>
        <dbReference type="EMBL" id="SCB75135.1"/>
    </source>
</evidence>
<name>A0A1C3YYH4_9GAMM</name>
<keyword evidence="1" id="KW-1133">Transmembrane helix</keyword>
<evidence type="ECO:0000256" key="1">
    <source>
        <dbReference type="SAM" id="Phobius"/>
    </source>
</evidence>
<feature type="transmembrane region" description="Helical" evidence="1">
    <location>
        <begin position="75"/>
        <end position="94"/>
    </location>
</feature>
<sequence length="107" mass="13061">MVILIYILFYLVSILPIFVTIRYRGYSRVDYMENKRLRWERRIMLFLCFIIGLTHIFILCAHKTIISYSSEYKPLVFSAFAFFLFYSFFPLSWLEKPKSYIKQKKSK</sequence>
<evidence type="ECO:0000313" key="3">
    <source>
        <dbReference type="Proteomes" id="UP000199670"/>
    </source>
</evidence>
<dbReference type="EMBL" id="FMAQ01000001">
    <property type="protein sequence ID" value="SCB75135.1"/>
    <property type="molecule type" value="Genomic_DNA"/>
</dbReference>
<dbReference type="Proteomes" id="UP000199670">
    <property type="component" value="Unassembled WGS sequence"/>
</dbReference>
<feature type="transmembrane region" description="Helical" evidence="1">
    <location>
        <begin position="6"/>
        <end position="23"/>
    </location>
</feature>